<comment type="caution">
    <text evidence="1">The sequence shown here is derived from an EMBL/GenBank/DDBJ whole genome shotgun (WGS) entry which is preliminary data.</text>
</comment>
<proteinExistence type="predicted"/>
<dbReference type="Proteomes" id="UP000006043">
    <property type="component" value="Unassembled WGS sequence"/>
</dbReference>
<dbReference type="EMBL" id="ALQB01000087">
    <property type="protein sequence ID" value="EJZ11068.1"/>
    <property type="molecule type" value="Genomic_DNA"/>
</dbReference>
<feature type="non-terminal residue" evidence="1">
    <location>
        <position position="213"/>
    </location>
</feature>
<accession>K0V8A8</accession>
<evidence type="ECO:0000313" key="2">
    <source>
        <dbReference type="Proteomes" id="UP000006043"/>
    </source>
</evidence>
<name>K0V8A8_MYCFO</name>
<evidence type="ECO:0000313" key="1">
    <source>
        <dbReference type="EMBL" id="EJZ11068.1"/>
    </source>
</evidence>
<dbReference type="AlphaFoldDB" id="K0V8A8"/>
<organism evidence="1 2">
    <name type="scientific">Mycolicibacterium fortuitum subsp. fortuitum DSM 46621 = ATCC 6841 = JCM 6387</name>
    <dbReference type="NCBI Taxonomy" id="1214102"/>
    <lineage>
        <taxon>Bacteria</taxon>
        <taxon>Bacillati</taxon>
        <taxon>Actinomycetota</taxon>
        <taxon>Actinomycetes</taxon>
        <taxon>Mycobacteriales</taxon>
        <taxon>Mycobacteriaceae</taxon>
        <taxon>Mycolicibacterium</taxon>
    </lineage>
</organism>
<reference evidence="1 2" key="1">
    <citation type="journal article" date="2012" name="J. Bacteriol.">
        <title>Complete Genome Sequence of Mycobacterium fortuitum subsp. fortuitum Type Strain DSM46621.</title>
        <authorList>
            <person name="Ho Y.S."/>
            <person name="Adroub S.A."/>
            <person name="Aleisa F."/>
            <person name="Mahmood H."/>
            <person name="Othoum G."/>
            <person name="Rashid F."/>
            <person name="Zaher M."/>
            <person name="Ali S."/>
            <person name="Bitter W."/>
            <person name="Pain A."/>
            <person name="Abdallah A.M."/>
        </authorList>
    </citation>
    <scope>NUCLEOTIDE SEQUENCE [LARGE SCALE GENOMIC DNA]</scope>
    <source>
        <strain evidence="2">DSM46621</strain>
    </source>
</reference>
<sequence length="213" mass="23519">MVDPVSADFSVRMQLIVDVLAQTLDRAVLFDDEELTPITHSRQLGELDDVRVHSVLQRETRAEVKAALFEFGIGSADSALWIPAFPQYNLMPRLCVPVRSASERFGYLWIIVPDGSLSEHGRQLAERAGADLRDVLDRRNAALRAEESAQQGLLMRLIAAEEPGQAAAVVAELQTRAMAEPHDVVQVFRFRPGAAAKVDPVDRSLALRLRLAA</sequence>
<dbReference type="HOGENOM" id="CLU_1296818_0_0_11"/>
<gene>
    <name evidence="1" type="ORF">MFORT_19699</name>
</gene>
<protein>
    <submittedName>
        <fullName evidence="1">CdaR family transcriptional regulator</fullName>
    </submittedName>
</protein>